<dbReference type="SUPFAM" id="SSF46894">
    <property type="entry name" value="C-terminal effector domain of the bipartite response regulators"/>
    <property type="match status" value="1"/>
</dbReference>
<keyword evidence="2" id="KW-0238">DNA-binding</keyword>
<evidence type="ECO:0000256" key="1">
    <source>
        <dbReference type="ARBA" id="ARBA00022553"/>
    </source>
</evidence>
<dbReference type="InterPro" id="IPR011006">
    <property type="entry name" value="CheY-like_superfamily"/>
</dbReference>
<feature type="domain" description="HTH luxR-type" evidence="4">
    <location>
        <begin position="144"/>
        <end position="209"/>
    </location>
</feature>
<dbReference type="SUPFAM" id="SSF52172">
    <property type="entry name" value="CheY-like"/>
    <property type="match status" value="1"/>
</dbReference>
<evidence type="ECO:0000259" key="5">
    <source>
        <dbReference type="PROSITE" id="PS50110"/>
    </source>
</evidence>
<keyword evidence="1 3" id="KW-0597">Phosphoprotein</keyword>
<dbReference type="EMBL" id="JBHULT010000011">
    <property type="protein sequence ID" value="MFD2518946.1"/>
    <property type="molecule type" value="Genomic_DNA"/>
</dbReference>
<dbReference type="PANTHER" id="PTHR43214">
    <property type="entry name" value="TWO-COMPONENT RESPONSE REGULATOR"/>
    <property type="match status" value="1"/>
</dbReference>
<dbReference type="Pfam" id="PF00072">
    <property type="entry name" value="Response_reg"/>
    <property type="match status" value="1"/>
</dbReference>
<dbReference type="InterPro" id="IPR039420">
    <property type="entry name" value="WalR-like"/>
</dbReference>
<dbReference type="InterPro" id="IPR000792">
    <property type="entry name" value="Tscrpt_reg_LuxR_C"/>
</dbReference>
<dbReference type="SMART" id="SM00448">
    <property type="entry name" value="REC"/>
    <property type="match status" value="1"/>
</dbReference>
<dbReference type="InterPro" id="IPR016032">
    <property type="entry name" value="Sig_transdc_resp-reg_C-effctor"/>
</dbReference>
<organism evidence="6 7">
    <name type="scientific">Salinimicrobium flavum</name>
    <dbReference type="NCBI Taxonomy" id="1737065"/>
    <lineage>
        <taxon>Bacteria</taxon>
        <taxon>Pseudomonadati</taxon>
        <taxon>Bacteroidota</taxon>
        <taxon>Flavobacteriia</taxon>
        <taxon>Flavobacteriales</taxon>
        <taxon>Flavobacteriaceae</taxon>
        <taxon>Salinimicrobium</taxon>
    </lineage>
</organism>
<evidence type="ECO:0000259" key="4">
    <source>
        <dbReference type="PROSITE" id="PS50043"/>
    </source>
</evidence>
<feature type="modified residue" description="4-aspartylphosphate" evidence="3">
    <location>
        <position position="55"/>
    </location>
</feature>
<evidence type="ECO:0000313" key="7">
    <source>
        <dbReference type="Proteomes" id="UP001597468"/>
    </source>
</evidence>
<dbReference type="PRINTS" id="PR00038">
    <property type="entry name" value="HTHLUXR"/>
</dbReference>
<comment type="caution">
    <text evidence="6">The sequence shown here is derived from an EMBL/GenBank/DDBJ whole genome shotgun (WGS) entry which is preliminary data.</text>
</comment>
<dbReference type="RefSeq" id="WP_380754110.1">
    <property type="nucleotide sequence ID" value="NZ_JBHULT010000011.1"/>
</dbReference>
<dbReference type="CDD" id="cd17535">
    <property type="entry name" value="REC_NarL-like"/>
    <property type="match status" value="1"/>
</dbReference>
<dbReference type="CDD" id="cd06170">
    <property type="entry name" value="LuxR_C_like"/>
    <property type="match status" value="1"/>
</dbReference>
<dbReference type="Gene3D" id="3.40.50.2300">
    <property type="match status" value="1"/>
</dbReference>
<gene>
    <name evidence="6" type="ORF">ACFSTG_13645</name>
</gene>
<evidence type="ECO:0000256" key="3">
    <source>
        <dbReference type="PROSITE-ProRule" id="PRU00169"/>
    </source>
</evidence>
<accession>A0ABW5J102</accession>
<evidence type="ECO:0000313" key="6">
    <source>
        <dbReference type="EMBL" id="MFD2518946.1"/>
    </source>
</evidence>
<protein>
    <submittedName>
        <fullName evidence="6">Response regulator</fullName>
    </submittedName>
</protein>
<feature type="domain" description="Response regulatory" evidence="5">
    <location>
        <begin position="4"/>
        <end position="120"/>
    </location>
</feature>
<evidence type="ECO:0000256" key="2">
    <source>
        <dbReference type="ARBA" id="ARBA00023125"/>
    </source>
</evidence>
<name>A0ABW5J102_9FLAO</name>
<dbReference type="PROSITE" id="PS50043">
    <property type="entry name" value="HTH_LUXR_2"/>
    <property type="match status" value="1"/>
</dbReference>
<dbReference type="SMART" id="SM00421">
    <property type="entry name" value="HTH_LUXR"/>
    <property type="match status" value="1"/>
</dbReference>
<dbReference type="InterPro" id="IPR001789">
    <property type="entry name" value="Sig_transdc_resp-reg_receiver"/>
</dbReference>
<reference evidence="7" key="1">
    <citation type="journal article" date="2019" name="Int. J. Syst. Evol. Microbiol.">
        <title>The Global Catalogue of Microorganisms (GCM) 10K type strain sequencing project: providing services to taxonomists for standard genome sequencing and annotation.</title>
        <authorList>
            <consortium name="The Broad Institute Genomics Platform"/>
            <consortium name="The Broad Institute Genome Sequencing Center for Infectious Disease"/>
            <person name="Wu L."/>
            <person name="Ma J."/>
        </authorList>
    </citation>
    <scope>NUCLEOTIDE SEQUENCE [LARGE SCALE GENOMIC DNA]</scope>
    <source>
        <strain evidence="7">KCTC 42585</strain>
    </source>
</reference>
<dbReference type="Proteomes" id="UP001597468">
    <property type="component" value="Unassembled WGS sequence"/>
</dbReference>
<dbReference type="Pfam" id="PF00196">
    <property type="entry name" value="GerE"/>
    <property type="match status" value="1"/>
</dbReference>
<keyword evidence="7" id="KW-1185">Reference proteome</keyword>
<dbReference type="InterPro" id="IPR058245">
    <property type="entry name" value="NreC/VraR/RcsB-like_REC"/>
</dbReference>
<sequence>MTTRLVIFEDNDMVRNSLATLLNDGEGYRVLGAYPNVLDVKAVIEKNMPDVVILDIDMPSMDGITAIPMIKEVDPEISVVMYTQFEDDDKLFKSLCAGADGYVLKKTSPLQLLEAIEEVRRGGAPLSPAVARKVLNSFRTRQRSAREKFELTDREVEVLQLLIKGYSVKLIASELNIAFDTSRSHLRNIYRKLHVNCGKEAIAKILAEKIIL</sequence>
<dbReference type="PANTHER" id="PTHR43214:SF43">
    <property type="entry name" value="TWO-COMPONENT RESPONSE REGULATOR"/>
    <property type="match status" value="1"/>
</dbReference>
<proteinExistence type="predicted"/>
<dbReference type="PROSITE" id="PS50110">
    <property type="entry name" value="RESPONSE_REGULATORY"/>
    <property type="match status" value="1"/>
</dbReference>